<sequence length="256" mass="27273">MYQEEFMAVGQASIGKVNFLRKNPVGYFLASMLAGIYVGFGILLIFSIGGQLAGASYTKVVMGISFGIALSLVIIGGAELFTGNNFVMASGILQRKVSLQQSLKLWIVCFLGNWLGAIVIAAVFVGTGLAGGNQIGDFIITSAASKMSAGMLPLFFRGALCNMLVCLAVWCGFRCKSESAKLIMIFWCLFAFITTGFEHSIANMTLFTSAILLDGTGTITLTGYMYNLFFVTLGNMAGAILGLAIPYGMIGKKKEV</sequence>
<comment type="subcellular location">
    <subcellularLocation>
        <location evidence="1">Membrane</location>
        <topology evidence="1">Multi-pass membrane protein</topology>
    </subcellularLocation>
</comment>
<dbReference type="PANTHER" id="PTHR30520">
    <property type="entry name" value="FORMATE TRANSPORTER-RELATED"/>
    <property type="match status" value="1"/>
</dbReference>
<evidence type="ECO:0000256" key="5">
    <source>
        <dbReference type="ARBA" id="ARBA00049660"/>
    </source>
</evidence>
<dbReference type="PROSITE" id="PS01005">
    <property type="entry name" value="FORMATE_NITRITE_TP_1"/>
    <property type="match status" value="1"/>
</dbReference>
<dbReference type="PANTHER" id="PTHR30520:SF8">
    <property type="entry name" value="NITRITE TRANSPORTER NIRC"/>
    <property type="match status" value="1"/>
</dbReference>
<dbReference type="InterPro" id="IPR023271">
    <property type="entry name" value="Aquaporin-like"/>
</dbReference>
<comment type="similarity">
    <text evidence="5">Belongs to the FNT transporter (TC 1.A.16) family.</text>
</comment>
<dbReference type="InterPro" id="IPR000292">
    <property type="entry name" value="For/NO2_transpt"/>
</dbReference>
<dbReference type="AlphaFoldDB" id="A0A1Y3TQN4"/>
<keyword evidence="3 6" id="KW-1133">Transmembrane helix</keyword>
<evidence type="ECO:0000256" key="3">
    <source>
        <dbReference type="ARBA" id="ARBA00022989"/>
    </source>
</evidence>
<evidence type="ECO:0000256" key="6">
    <source>
        <dbReference type="SAM" id="Phobius"/>
    </source>
</evidence>
<feature type="transmembrane region" description="Helical" evidence="6">
    <location>
        <begin position="185"/>
        <end position="212"/>
    </location>
</feature>
<dbReference type="Pfam" id="PF01226">
    <property type="entry name" value="Form_Nir_trans"/>
    <property type="match status" value="1"/>
</dbReference>
<comment type="caution">
    <text evidence="7">The sequence shown here is derived from an EMBL/GenBank/DDBJ whole genome shotgun (WGS) entry which is preliminary data.</text>
</comment>
<keyword evidence="4 6" id="KW-0472">Membrane</keyword>
<dbReference type="GO" id="GO:0015499">
    <property type="term" value="F:formate transmembrane transporter activity"/>
    <property type="evidence" value="ECO:0007669"/>
    <property type="project" value="TreeGrafter"/>
</dbReference>
<accession>A0A1Y3TQN4</accession>
<feature type="transmembrane region" description="Helical" evidence="6">
    <location>
        <begin position="154"/>
        <end position="173"/>
    </location>
</feature>
<evidence type="ECO:0000256" key="2">
    <source>
        <dbReference type="ARBA" id="ARBA00022692"/>
    </source>
</evidence>
<dbReference type="Proteomes" id="UP000195455">
    <property type="component" value="Unassembled WGS sequence"/>
</dbReference>
<feature type="transmembrane region" description="Helical" evidence="6">
    <location>
        <begin position="60"/>
        <end position="82"/>
    </location>
</feature>
<dbReference type="EMBL" id="NFHM01000052">
    <property type="protein sequence ID" value="OUN38871.1"/>
    <property type="molecule type" value="Genomic_DNA"/>
</dbReference>
<organism evidence="7 8">
    <name type="scientific">Anaerotignum lactatifermentans</name>
    <dbReference type="NCBI Taxonomy" id="160404"/>
    <lineage>
        <taxon>Bacteria</taxon>
        <taxon>Bacillati</taxon>
        <taxon>Bacillota</taxon>
        <taxon>Clostridia</taxon>
        <taxon>Lachnospirales</taxon>
        <taxon>Anaerotignaceae</taxon>
        <taxon>Anaerotignum</taxon>
    </lineage>
</organism>
<dbReference type="RefSeq" id="WP_087990353.1">
    <property type="nucleotide sequence ID" value="NZ_JBKYBB010000029.1"/>
</dbReference>
<proteinExistence type="inferred from homology"/>
<evidence type="ECO:0000256" key="4">
    <source>
        <dbReference type="ARBA" id="ARBA00023136"/>
    </source>
</evidence>
<gene>
    <name evidence="7" type="ORF">B5G26_16020</name>
</gene>
<evidence type="ECO:0000313" key="8">
    <source>
        <dbReference type="Proteomes" id="UP000195455"/>
    </source>
</evidence>
<dbReference type="GO" id="GO:0005886">
    <property type="term" value="C:plasma membrane"/>
    <property type="evidence" value="ECO:0007669"/>
    <property type="project" value="TreeGrafter"/>
</dbReference>
<keyword evidence="2 6" id="KW-0812">Transmembrane</keyword>
<reference evidence="8" key="1">
    <citation type="submission" date="2017-04" db="EMBL/GenBank/DDBJ databases">
        <title>Function of individual gut microbiota members based on whole genome sequencing of pure cultures obtained from chicken caecum.</title>
        <authorList>
            <person name="Medvecky M."/>
            <person name="Cejkova D."/>
            <person name="Polansky O."/>
            <person name="Karasova D."/>
            <person name="Kubasova T."/>
            <person name="Cizek A."/>
            <person name="Rychlik I."/>
        </authorList>
    </citation>
    <scope>NUCLEOTIDE SEQUENCE [LARGE SCALE GENOMIC DNA]</scope>
    <source>
        <strain evidence="8">An75</strain>
    </source>
</reference>
<feature type="transmembrane region" description="Helical" evidence="6">
    <location>
        <begin position="25"/>
        <end position="48"/>
    </location>
</feature>
<protein>
    <submittedName>
        <fullName evidence="7">Nitrite transporter NirC</fullName>
    </submittedName>
</protein>
<name>A0A1Y3TQN4_9FIRM</name>
<dbReference type="InterPro" id="IPR024002">
    <property type="entry name" value="For/NO2_transpt_CS"/>
</dbReference>
<evidence type="ECO:0000256" key="1">
    <source>
        <dbReference type="ARBA" id="ARBA00004141"/>
    </source>
</evidence>
<feature type="transmembrane region" description="Helical" evidence="6">
    <location>
        <begin position="224"/>
        <end position="250"/>
    </location>
</feature>
<evidence type="ECO:0000313" key="7">
    <source>
        <dbReference type="EMBL" id="OUN38871.1"/>
    </source>
</evidence>
<dbReference type="Gene3D" id="1.20.1080.10">
    <property type="entry name" value="Glycerol uptake facilitator protein"/>
    <property type="match status" value="1"/>
</dbReference>
<dbReference type="PROSITE" id="PS01006">
    <property type="entry name" value="FORMATE_NITRITE_TP_2"/>
    <property type="match status" value="1"/>
</dbReference>
<feature type="transmembrane region" description="Helical" evidence="6">
    <location>
        <begin position="103"/>
        <end position="125"/>
    </location>
</feature>